<name>A0A0C1U4S1_9CLOT</name>
<reference evidence="1 2" key="1">
    <citation type="journal article" date="2015" name="Infect. Genet. Evol.">
        <title>Genomic sequences of six botulinum neurotoxin-producing strains representing three clostridial species illustrate the mobility and diversity of botulinum neurotoxin genes.</title>
        <authorList>
            <person name="Smith T.J."/>
            <person name="Hill K.K."/>
            <person name="Xie G."/>
            <person name="Foley B.T."/>
            <person name="Williamson C.H."/>
            <person name="Foster J.T."/>
            <person name="Johnson S.L."/>
            <person name="Chertkov O."/>
            <person name="Teshima H."/>
            <person name="Gibbons H.S."/>
            <person name="Johnsky L.A."/>
            <person name="Karavis M.A."/>
            <person name="Smith L.A."/>
        </authorList>
    </citation>
    <scope>NUCLEOTIDE SEQUENCE [LARGE SCALE GENOMIC DNA]</scope>
    <source>
        <strain evidence="1 2">CDC 2741</strain>
    </source>
</reference>
<comment type="caution">
    <text evidence="1">The sequence shown here is derived from an EMBL/GenBank/DDBJ whole genome shotgun (WGS) entry which is preliminary data.</text>
</comment>
<organism evidence="1 2">
    <name type="scientific">Clostridium argentinense CDC 2741</name>
    <dbReference type="NCBI Taxonomy" id="1418104"/>
    <lineage>
        <taxon>Bacteria</taxon>
        <taxon>Bacillati</taxon>
        <taxon>Bacillota</taxon>
        <taxon>Clostridia</taxon>
        <taxon>Eubacteriales</taxon>
        <taxon>Clostridiaceae</taxon>
        <taxon>Clostridium</taxon>
    </lineage>
</organism>
<keyword evidence="2" id="KW-1185">Reference proteome</keyword>
<dbReference type="OrthoDB" id="1934690at2"/>
<accession>A0A0C1U4S1</accession>
<protein>
    <submittedName>
        <fullName evidence="1">Uncharacterized protein</fullName>
    </submittedName>
</protein>
<sequence>MKALENKELSDKEYIYTLEKLLNHVKEGKGLVGLCEEVGNIALIDEINSHPINRDQLKARDTKYQPCPLDLRLHNPSEKPVKSYHGCFYHCGYKELSKLSKEEQIEFIERIIKDYKKLRMENEE</sequence>
<dbReference type="EMBL" id="AYSO01000016">
    <property type="protein sequence ID" value="KIE46653.1"/>
    <property type="molecule type" value="Genomic_DNA"/>
</dbReference>
<dbReference type="Proteomes" id="UP000031366">
    <property type="component" value="Unassembled WGS sequence"/>
</dbReference>
<evidence type="ECO:0000313" key="1">
    <source>
        <dbReference type="EMBL" id="KIE46653.1"/>
    </source>
</evidence>
<gene>
    <name evidence="1" type="ORF">U732_3225</name>
</gene>
<evidence type="ECO:0000313" key="2">
    <source>
        <dbReference type="Proteomes" id="UP000031366"/>
    </source>
</evidence>
<dbReference type="AlphaFoldDB" id="A0A0C1U4S1"/>
<dbReference type="RefSeq" id="WP_039632851.1">
    <property type="nucleotide sequence ID" value="NZ_AYSO01000016.1"/>
</dbReference>
<proteinExistence type="predicted"/>